<protein>
    <submittedName>
        <fullName evidence="1">7120_t:CDS:1</fullName>
    </submittedName>
</protein>
<gene>
    <name evidence="1" type="ORF">RPERSI_LOCUS16846</name>
</gene>
<keyword evidence="2" id="KW-1185">Reference proteome</keyword>
<evidence type="ECO:0000313" key="1">
    <source>
        <dbReference type="EMBL" id="CAG8774846.1"/>
    </source>
</evidence>
<organism evidence="1 2">
    <name type="scientific">Racocetra persica</name>
    <dbReference type="NCBI Taxonomy" id="160502"/>
    <lineage>
        <taxon>Eukaryota</taxon>
        <taxon>Fungi</taxon>
        <taxon>Fungi incertae sedis</taxon>
        <taxon>Mucoromycota</taxon>
        <taxon>Glomeromycotina</taxon>
        <taxon>Glomeromycetes</taxon>
        <taxon>Diversisporales</taxon>
        <taxon>Gigasporaceae</taxon>
        <taxon>Racocetra</taxon>
    </lineage>
</organism>
<feature type="non-terminal residue" evidence="1">
    <location>
        <position position="1"/>
    </location>
</feature>
<accession>A0ACA9R334</accession>
<dbReference type="EMBL" id="CAJVQC010042238">
    <property type="protein sequence ID" value="CAG8774846.1"/>
    <property type="molecule type" value="Genomic_DNA"/>
</dbReference>
<name>A0ACA9R334_9GLOM</name>
<proteinExistence type="predicted"/>
<sequence length="49" mass="5683">NVQKELIQVSDASDTLNNMWDIIEETSKQTNNVWDILEASKEIVKHLNQ</sequence>
<reference evidence="1" key="1">
    <citation type="submission" date="2021-06" db="EMBL/GenBank/DDBJ databases">
        <authorList>
            <person name="Kallberg Y."/>
            <person name="Tangrot J."/>
            <person name="Rosling A."/>
        </authorList>
    </citation>
    <scope>NUCLEOTIDE SEQUENCE</scope>
    <source>
        <strain evidence="1">MA461A</strain>
    </source>
</reference>
<feature type="non-terminal residue" evidence="1">
    <location>
        <position position="49"/>
    </location>
</feature>
<evidence type="ECO:0000313" key="2">
    <source>
        <dbReference type="Proteomes" id="UP000789920"/>
    </source>
</evidence>
<dbReference type="Proteomes" id="UP000789920">
    <property type="component" value="Unassembled WGS sequence"/>
</dbReference>
<comment type="caution">
    <text evidence="1">The sequence shown here is derived from an EMBL/GenBank/DDBJ whole genome shotgun (WGS) entry which is preliminary data.</text>
</comment>